<evidence type="ECO:0000313" key="9">
    <source>
        <dbReference type="EMBL" id="SKC70973.1"/>
    </source>
</evidence>
<dbReference type="InterPro" id="IPR032694">
    <property type="entry name" value="CopC/D"/>
</dbReference>
<feature type="region of interest" description="Disordered" evidence="5">
    <location>
        <begin position="131"/>
        <end position="182"/>
    </location>
</feature>
<evidence type="ECO:0000256" key="5">
    <source>
        <dbReference type="SAM" id="MobiDB-lite"/>
    </source>
</evidence>
<dbReference type="InterPro" id="IPR014755">
    <property type="entry name" value="Cu-Rt/internalin_Ig-like"/>
</dbReference>
<dbReference type="Proteomes" id="UP000189777">
    <property type="component" value="Unassembled WGS sequence"/>
</dbReference>
<dbReference type="Pfam" id="PF04234">
    <property type="entry name" value="CopC"/>
    <property type="match status" value="1"/>
</dbReference>
<comment type="subcellular location">
    <subcellularLocation>
        <location evidence="1">Cell envelope</location>
    </subcellularLocation>
</comment>
<dbReference type="EMBL" id="FUZQ01000005">
    <property type="protein sequence ID" value="SKC70973.1"/>
    <property type="molecule type" value="Genomic_DNA"/>
</dbReference>
<keyword evidence="10" id="KW-1185">Reference proteome</keyword>
<dbReference type="AlphaFoldDB" id="A0A1T5L4W1"/>
<dbReference type="OrthoDB" id="5242236at2"/>
<proteinExistence type="predicted"/>
<evidence type="ECO:0000256" key="4">
    <source>
        <dbReference type="ARBA" id="ARBA00023008"/>
    </source>
</evidence>
<dbReference type="GO" id="GO:0005507">
    <property type="term" value="F:copper ion binding"/>
    <property type="evidence" value="ECO:0007669"/>
    <property type="project" value="InterPro"/>
</dbReference>
<accession>A0A1T5L4W1</accession>
<name>A0A1T5L4W1_9MICO</name>
<evidence type="ECO:0000256" key="6">
    <source>
        <dbReference type="SAM" id="Phobius"/>
    </source>
</evidence>
<evidence type="ECO:0000256" key="7">
    <source>
        <dbReference type="SAM" id="SignalP"/>
    </source>
</evidence>
<evidence type="ECO:0000256" key="3">
    <source>
        <dbReference type="ARBA" id="ARBA00022729"/>
    </source>
</evidence>
<evidence type="ECO:0000256" key="1">
    <source>
        <dbReference type="ARBA" id="ARBA00004196"/>
    </source>
</evidence>
<dbReference type="InterPro" id="IPR014756">
    <property type="entry name" value="Ig_E-set"/>
</dbReference>
<dbReference type="RefSeq" id="WP_079575157.1">
    <property type="nucleotide sequence ID" value="NZ_FUZQ01000005.1"/>
</dbReference>
<evidence type="ECO:0000313" key="10">
    <source>
        <dbReference type="Proteomes" id="UP000189777"/>
    </source>
</evidence>
<organism evidence="9 10">
    <name type="scientific">Krasilnikoviella flava</name>
    <dbReference type="NCBI Taxonomy" id="526729"/>
    <lineage>
        <taxon>Bacteria</taxon>
        <taxon>Bacillati</taxon>
        <taxon>Actinomycetota</taxon>
        <taxon>Actinomycetes</taxon>
        <taxon>Micrococcales</taxon>
        <taxon>Promicromonosporaceae</taxon>
        <taxon>Krasilnikoviella</taxon>
    </lineage>
</organism>
<dbReference type="GO" id="GO:0042597">
    <property type="term" value="C:periplasmic space"/>
    <property type="evidence" value="ECO:0007669"/>
    <property type="project" value="InterPro"/>
</dbReference>
<dbReference type="GO" id="GO:0005886">
    <property type="term" value="C:plasma membrane"/>
    <property type="evidence" value="ECO:0007669"/>
    <property type="project" value="TreeGrafter"/>
</dbReference>
<keyword evidence="4" id="KW-0186">Copper</keyword>
<feature type="compositionally biased region" description="Gly residues" evidence="5">
    <location>
        <begin position="171"/>
        <end position="182"/>
    </location>
</feature>
<feature type="transmembrane region" description="Helical" evidence="6">
    <location>
        <begin position="190"/>
        <end position="212"/>
    </location>
</feature>
<dbReference type="PANTHER" id="PTHR34820:SF4">
    <property type="entry name" value="INNER MEMBRANE PROTEIN YEBZ"/>
    <property type="match status" value="1"/>
</dbReference>
<gene>
    <name evidence="9" type="ORF">SAMN04324258_2860</name>
</gene>
<evidence type="ECO:0000256" key="2">
    <source>
        <dbReference type="ARBA" id="ARBA00022723"/>
    </source>
</evidence>
<keyword evidence="6" id="KW-0472">Membrane</keyword>
<feature type="signal peptide" evidence="7">
    <location>
        <begin position="1"/>
        <end position="31"/>
    </location>
</feature>
<dbReference type="GO" id="GO:0006825">
    <property type="term" value="P:copper ion transport"/>
    <property type="evidence" value="ECO:0007669"/>
    <property type="project" value="InterPro"/>
</dbReference>
<keyword evidence="6" id="KW-0812">Transmembrane</keyword>
<protein>
    <recommendedName>
        <fullName evidence="8">CopC domain-containing protein</fullName>
    </recommendedName>
</protein>
<dbReference type="SUPFAM" id="SSF81296">
    <property type="entry name" value="E set domains"/>
    <property type="match status" value="1"/>
</dbReference>
<keyword evidence="3 7" id="KW-0732">Signal</keyword>
<feature type="chain" id="PRO_5038530010" description="CopC domain-containing protein" evidence="7">
    <location>
        <begin position="32"/>
        <end position="219"/>
    </location>
</feature>
<evidence type="ECO:0000259" key="8">
    <source>
        <dbReference type="Pfam" id="PF04234"/>
    </source>
</evidence>
<sequence length="219" mass="20774">MTAGSRVAGARRALAVGGTLALGLATLGAVAAAAPASAHNVVVGTVPGTGSTVTEAPETVDVTFDDVVLDLAAEGSSTVVTVTDVDGTDHATGCPSTQDRTVSVPVTLGAAGEYTVDWRIVSADGHPTSGEFSFTYDPPAGSASTASPAADATPCGSPAAATDGDADGASDGAGGGDATGSADGGGASELVVVLGIAGGVVALAGAAVLVALRLARRRD</sequence>
<dbReference type="Gene3D" id="2.60.40.1220">
    <property type="match status" value="1"/>
</dbReference>
<keyword evidence="2" id="KW-0479">Metal-binding</keyword>
<dbReference type="InterPro" id="IPR007348">
    <property type="entry name" value="CopC_dom"/>
</dbReference>
<dbReference type="GO" id="GO:0030313">
    <property type="term" value="C:cell envelope"/>
    <property type="evidence" value="ECO:0007669"/>
    <property type="project" value="UniProtKB-SubCell"/>
</dbReference>
<dbReference type="STRING" id="526729.SAMN04324258_2860"/>
<feature type="compositionally biased region" description="Low complexity" evidence="5">
    <location>
        <begin position="137"/>
        <end position="170"/>
    </location>
</feature>
<feature type="domain" description="CopC" evidence="8">
    <location>
        <begin position="39"/>
        <end position="135"/>
    </location>
</feature>
<reference evidence="9 10" key="1">
    <citation type="submission" date="2017-02" db="EMBL/GenBank/DDBJ databases">
        <authorList>
            <person name="Peterson S.W."/>
        </authorList>
    </citation>
    <scope>NUCLEOTIDE SEQUENCE [LARGE SCALE GENOMIC DNA]</scope>
    <source>
        <strain evidence="9 10">DSM 21481</strain>
    </source>
</reference>
<dbReference type="GO" id="GO:0046688">
    <property type="term" value="P:response to copper ion"/>
    <property type="evidence" value="ECO:0007669"/>
    <property type="project" value="InterPro"/>
</dbReference>
<dbReference type="PANTHER" id="PTHR34820">
    <property type="entry name" value="INNER MEMBRANE PROTEIN YEBZ"/>
    <property type="match status" value="1"/>
</dbReference>
<keyword evidence="6" id="KW-1133">Transmembrane helix</keyword>